<comment type="similarity">
    <text evidence="5">Belongs to the SAT4 family.</text>
</comment>
<accession>W9XDB3</accession>
<comment type="caution">
    <text evidence="8">The sequence shown here is derived from an EMBL/GenBank/DDBJ whole genome shotgun (WGS) entry which is preliminary data.</text>
</comment>
<evidence type="ECO:0000256" key="3">
    <source>
        <dbReference type="ARBA" id="ARBA00022989"/>
    </source>
</evidence>
<sequence>MLGKLGLDDASTILALIFLVIQCGASIAAVNHGYGRPFELLSRSQAAQALKCFFLLQILYKLTMNCTKLSMLFLYLRIFTDRPWFIRTCWSLITFVLCACISFTLATILQCNPIPRAWERWRIDGSCVDIYALWYSNAVYNILTDFLLVLMVPPVIFKLKLPMRQKLALTCIFGLGVIVCAASISRLTTLYSSAYGDDITAGSLVSTIWTTIEAGLGVICANLPMVQTASPARVHLNEVARSIAKH</sequence>
<feature type="transmembrane region" description="Helical" evidence="6">
    <location>
        <begin position="12"/>
        <end position="34"/>
    </location>
</feature>
<evidence type="ECO:0000313" key="9">
    <source>
        <dbReference type="Proteomes" id="UP000019471"/>
    </source>
</evidence>
<feature type="transmembrane region" description="Helical" evidence="6">
    <location>
        <begin position="130"/>
        <end position="155"/>
    </location>
</feature>
<dbReference type="PANTHER" id="PTHR33048:SF55">
    <property type="entry name" value="INTEGRAL MEMBRANE PROTEIN"/>
    <property type="match status" value="1"/>
</dbReference>
<dbReference type="HOGENOM" id="CLU_028200_0_2_1"/>
<evidence type="ECO:0000256" key="6">
    <source>
        <dbReference type="SAM" id="Phobius"/>
    </source>
</evidence>
<evidence type="ECO:0000256" key="5">
    <source>
        <dbReference type="ARBA" id="ARBA00038359"/>
    </source>
</evidence>
<dbReference type="PANTHER" id="PTHR33048">
    <property type="entry name" value="PTH11-LIKE INTEGRAL MEMBRANE PROTEIN (AFU_ORTHOLOGUE AFUA_5G11245)"/>
    <property type="match status" value="1"/>
</dbReference>
<proteinExistence type="inferred from homology"/>
<feature type="transmembrane region" description="Helical" evidence="6">
    <location>
        <begin position="54"/>
        <end position="76"/>
    </location>
</feature>
<dbReference type="InterPro" id="IPR049326">
    <property type="entry name" value="Rhodopsin_dom_fungi"/>
</dbReference>
<name>W9XDB3_9EURO</name>
<dbReference type="Pfam" id="PF20684">
    <property type="entry name" value="Fung_rhodopsin"/>
    <property type="match status" value="1"/>
</dbReference>
<dbReference type="EMBL" id="AMGX01000002">
    <property type="protein sequence ID" value="EXJ74941.1"/>
    <property type="molecule type" value="Genomic_DNA"/>
</dbReference>
<feature type="transmembrane region" description="Helical" evidence="6">
    <location>
        <begin position="88"/>
        <end position="110"/>
    </location>
</feature>
<evidence type="ECO:0000259" key="7">
    <source>
        <dbReference type="Pfam" id="PF20684"/>
    </source>
</evidence>
<dbReference type="GO" id="GO:0016020">
    <property type="term" value="C:membrane"/>
    <property type="evidence" value="ECO:0007669"/>
    <property type="project" value="UniProtKB-SubCell"/>
</dbReference>
<feature type="domain" description="Rhodopsin" evidence="7">
    <location>
        <begin position="3"/>
        <end position="227"/>
    </location>
</feature>
<keyword evidence="9" id="KW-1185">Reference proteome</keyword>
<comment type="subcellular location">
    <subcellularLocation>
        <location evidence="1">Membrane</location>
        <topology evidence="1">Multi-pass membrane protein</topology>
    </subcellularLocation>
</comment>
<dbReference type="InterPro" id="IPR052337">
    <property type="entry name" value="SAT4-like"/>
</dbReference>
<dbReference type="GeneID" id="19186370"/>
<dbReference type="OrthoDB" id="10017208at2759"/>
<evidence type="ECO:0000256" key="4">
    <source>
        <dbReference type="ARBA" id="ARBA00023136"/>
    </source>
</evidence>
<protein>
    <recommendedName>
        <fullName evidence="7">Rhodopsin domain-containing protein</fullName>
    </recommendedName>
</protein>
<evidence type="ECO:0000256" key="2">
    <source>
        <dbReference type="ARBA" id="ARBA00022692"/>
    </source>
</evidence>
<gene>
    <name evidence="8" type="ORF">A1O5_01637</name>
</gene>
<keyword evidence="3 6" id="KW-1133">Transmembrane helix</keyword>
<reference evidence="8 9" key="1">
    <citation type="submission" date="2013-03" db="EMBL/GenBank/DDBJ databases">
        <title>The Genome Sequence of Cladophialophora psammophila CBS 110553.</title>
        <authorList>
            <consortium name="The Broad Institute Genomics Platform"/>
            <person name="Cuomo C."/>
            <person name="de Hoog S."/>
            <person name="Gorbushina A."/>
            <person name="Walker B."/>
            <person name="Young S.K."/>
            <person name="Zeng Q."/>
            <person name="Gargeya S."/>
            <person name="Fitzgerald M."/>
            <person name="Haas B."/>
            <person name="Abouelleil A."/>
            <person name="Allen A.W."/>
            <person name="Alvarado L."/>
            <person name="Arachchi H.M."/>
            <person name="Berlin A.M."/>
            <person name="Chapman S.B."/>
            <person name="Gainer-Dewar J."/>
            <person name="Goldberg J."/>
            <person name="Griggs A."/>
            <person name="Gujja S."/>
            <person name="Hansen M."/>
            <person name="Howarth C."/>
            <person name="Imamovic A."/>
            <person name="Ireland A."/>
            <person name="Larimer J."/>
            <person name="McCowan C."/>
            <person name="Murphy C."/>
            <person name="Pearson M."/>
            <person name="Poon T.W."/>
            <person name="Priest M."/>
            <person name="Roberts A."/>
            <person name="Saif S."/>
            <person name="Shea T."/>
            <person name="Sisk P."/>
            <person name="Sykes S."/>
            <person name="Wortman J."/>
            <person name="Nusbaum C."/>
            <person name="Birren B."/>
        </authorList>
    </citation>
    <scope>NUCLEOTIDE SEQUENCE [LARGE SCALE GENOMIC DNA]</scope>
    <source>
        <strain evidence="8 9">CBS 110553</strain>
    </source>
</reference>
<dbReference type="eggNOG" id="ENOG502SHQF">
    <property type="taxonomic scope" value="Eukaryota"/>
</dbReference>
<evidence type="ECO:0000256" key="1">
    <source>
        <dbReference type="ARBA" id="ARBA00004141"/>
    </source>
</evidence>
<organism evidence="8 9">
    <name type="scientific">Cladophialophora psammophila CBS 110553</name>
    <dbReference type="NCBI Taxonomy" id="1182543"/>
    <lineage>
        <taxon>Eukaryota</taxon>
        <taxon>Fungi</taxon>
        <taxon>Dikarya</taxon>
        <taxon>Ascomycota</taxon>
        <taxon>Pezizomycotina</taxon>
        <taxon>Eurotiomycetes</taxon>
        <taxon>Chaetothyriomycetidae</taxon>
        <taxon>Chaetothyriales</taxon>
        <taxon>Herpotrichiellaceae</taxon>
        <taxon>Cladophialophora</taxon>
    </lineage>
</organism>
<feature type="transmembrane region" description="Helical" evidence="6">
    <location>
        <begin position="167"/>
        <end position="187"/>
    </location>
</feature>
<evidence type="ECO:0000313" key="8">
    <source>
        <dbReference type="EMBL" id="EXJ74941.1"/>
    </source>
</evidence>
<dbReference type="Proteomes" id="UP000019471">
    <property type="component" value="Unassembled WGS sequence"/>
</dbReference>
<dbReference type="RefSeq" id="XP_007740443.1">
    <property type="nucleotide sequence ID" value="XM_007742253.1"/>
</dbReference>
<keyword evidence="4 6" id="KW-0472">Membrane</keyword>
<keyword evidence="2 6" id="KW-0812">Transmembrane</keyword>
<dbReference type="AlphaFoldDB" id="W9XDB3"/>